<evidence type="ECO:0000313" key="4">
    <source>
        <dbReference type="Proteomes" id="UP000285864"/>
    </source>
</evidence>
<protein>
    <submittedName>
        <fullName evidence="3">M20/M25/M40 family metallo-hydrolase</fullName>
    </submittedName>
</protein>
<dbReference type="SUPFAM" id="SSF53187">
    <property type="entry name" value="Zn-dependent exopeptidases"/>
    <property type="match status" value="1"/>
</dbReference>
<gene>
    <name evidence="3" type="ORF">DWY20_12110</name>
</gene>
<dbReference type="Proteomes" id="UP000285864">
    <property type="component" value="Unassembled WGS sequence"/>
</dbReference>
<dbReference type="AlphaFoldDB" id="A0A412GDH4"/>
<feature type="domain" description="Peptidase M28" evidence="2">
    <location>
        <begin position="128"/>
        <end position="327"/>
    </location>
</feature>
<dbReference type="Gene3D" id="3.40.630.10">
    <property type="entry name" value="Zn peptidases"/>
    <property type="match status" value="1"/>
</dbReference>
<comment type="caution">
    <text evidence="3">The sequence shown here is derived from an EMBL/GenBank/DDBJ whole genome shotgun (WGS) entry which is preliminary data.</text>
</comment>
<dbReference type="RefSeq" id="WP_118485058.1">
    <property type="nucleotide sequence ID" value="NZ_CAUELD010000041.1"/>
</dbReference>
<dbReference type="InterPro" id="IPR007484">
    <property type="entry name" value="Peptidase_M28"/>
</dbReference>
<feature type="chain" id="PRO_5019175623" evidence="1">
    <location>
        <begin position="18"/>
        <end position="340"/>
    </location>
</feature>
<evidence type="ECO:0000313" key="3">
    <source>
        <dbReference type="EMBL" id="RGR92818.1"/>
    </source>
</evidence>
<dbReference type="PANTHER" id="PTHR12147:SF26">
    <property type="entry name" value="PEPTIDASE M28 DOMAIN-CONTAINING PROTEIN"/>
    <property type="match status" value="1"/>
</dbReference>
<keyword evidence="3" id="KW-0378">Hydrolase</keyword>
<keyword evidence="4" id="KW-1185">Reference proteome</keyword>
<accession>A0A412GDH4</accession>
<dbReference type="InterPro" id="IPR045175">
    <property type="entry name" value="M28_fam"/>
</dbReference>
<evidence type="ECO:0000259" key="2">
    <source>
        <dbReference type="Pfam" id="PF04389"/>
    </source>
</evidence>
<evidence type="ECO:0000256" key="1">
    <source>
        <dbReference type="SAM" id="SignalP"/>
    </source>
</evidence>
<organism evidence="3 4">
    <name type="scientific">Phocaeicola coprocola</name>
    <dbReference type="NCBI Taxonomy" id="310298"/>
    <lineage>
        <taxon>Bacteria</taxon>
        <taxon>Pseudomonadati</taxon>
        <taxon>Bacteroidota</taxon>
        <taxon>Bacteroidia</taxon>
        <taxon>Bacteroidales</taxon>
        <taxon>Bacteroidaceae</taxon>
        <taxon>Phocaeicola</taxon>
    </lineage>
</organism>
<reference evidence="3 4" key="1">
    <citation type="submission" date="2018-08" db="EMBL/GenBank/DDBJ databases">
        <title>A genome reference for cultivated species of the human gut microbiota.</title>
        <authorList>
            <person name="Zou Y."/>
            <person name="Xue W."/>
            <person name="Luo G."/>
        </authorList>
    </citation>
    <scope>NUCLEOTIDE SEQUENCE [LARGE SCALE GENOMIC DNA]</scope>
    <source>
        <strain evidence="3 4">AF24-2</strain>
    </source>
</reference>
<dbReference type="PANTHER" id="PTHR12147">
    <property type="entry name" value="METALLOPEPTIDASE M28 FAMILY MEMBER"/>
    <property type="match status" value="1"/>
</dbReference>
<dbReference type="EMBL" id="QRUU01000062">
    <property type="protein sequence ID" value="RGR92818.1"/>
    <property type="molecule type" value="Genomic_DNA"/>
</dbReference>
<feature type="signal peptide" evidence="1">
    <location>
        <begin position="1"/>
        <end position="17"/>
    </location>
</feature>
<sequence>MKKFTFCILLATMSWFATTNTYAKKNSGPTPEEKGLAQINQANAEAFVRFLAADELKGREAGTEEGRIAGNYIASLLQQWGVSPVFDSYFQPFEAYRVERQKKGKLQVHPDSIQLIKQGVHQKYHMRNVLAKIDGKNKDEIVIIGAHYDHIGYDPMLDGDQIYNGADDNASGVSAVLQIVRSFLATGKQPERTVIFAFWDGEEKGLLGSKYFAQTFPQIKQVKGYLNFDMIGRNNDESRPWHVVYFFTKGTPAFGEWLKEDIEHYNLNLQPDYRAWDNPVGGSDNGTFAKLGIPIMWYHTDWHPDYHLPGDEADKINWDKLVEITKTSFLGLWKMANISF</sequence>
<name>A0A412GDH4_9BACT</name>
<proteinExistence type="predicted"/>
<dbReference type="GO" id="GO:0008235">
    <property type="term" value="F:metalloexopeptidase activity"/>
    <property type="evidence" value="ECO:0007669"/>
    <property type="project" value="InterPro"/>
</dbReference>
<dbReference type="Pfam" id="PF04389">
    <property type="entry name" value="Peptidase_M28"/>
    <property type="match status" value="1"/>
</dbReference>
<dbReference type="GO" id="GO:0006508">
    <property type="term" value="P:proteolysis"/>
    <property type="evidence" value="ECO:0007669"/>
    <property type="project" value="InterPro"/>
</dbReference>
<keyword evidence="1" id="KW-0732">Signal</keyword>